<protein>
    <submittedName>
        <fullName evidence="1">Uncharacterized protein</fullName>
    </submittedName>
</protein>
<dbReference type="AlphaFoldDB" id="W9GJN7"/>
<proteinExistence type="predicted"/>
<gene>
    <name evidence="1" type="ORF">N864_05095</name>
</gene>
<organism evidence="1 2">
    <name type="scientific">Intrasporangium chromatireducens Q5-1</name>
    <dbReference type="NCBI Taxonomy" id="584657"/>
    <lineage>
        <taxon>Bacteria</taxon>
        <taxon>Bacillati</taxon>
        <taxon>Actinomycetota</taxon>
        <taxon>Actinomycetes</taxon>
        <taxon>Micrococcales</taxon>
        <taxon>Intrasporangiaceae</taxon>
        <taxon>Intrasporangium</taxon>
    </lineage>
</organism>
<accession>W9GJN7</accession>
<reference evidence="2" key="1">
    <citation type="submission" date="2013-08" db="EMBL/GenBank/DDBJ databases">
        <title>Intrasporangium oryzae NRRL B-24470.</title>
        <authorList>
            <person name="Liu H."/>
            <person name="Wang G."/>
        </authorList>
    </citation>
    <scope>NUCLEOTIDE SEQUENCE [LARGE SCALE GENOMIC DNA]</scope>
    <source>
        <strain evidence="2">Q5-1</strain>
    </source>
</reference>
<keyword evidence="2" id="KW-1185">Reference proteome</keyword>
<evidence type="ECO:0000313" key="2">
    <source>
        <dbReference type="Proteomes" id="UP000019494"/>
    </source>
</evidence>
<dbReference type="EMBL" id="AWQS01000119">
    <property type="protein sequence ID" value="EWT05372.1"/>
    <property type="molecule type" value="Genomic_DNA"/>
</dbReference>
<evidence type="ECO:0000313" key="1">
    <source>
        <dbReference type="EMBL" id="EWT05372.1"/>
    </source>
</evidence>
<sequence>MRAMPVPSPERALRDRIPAEARSHPDLYAAQFVTALLTQDFRRPRSQLLSWVAAEAVTTNEPLVVGLVPVELRDRLAVFSVTEESDGPGSSPIPSPADWIRLGALDAYTTVADVRVSEPLAWSNAVDAGRITDPGITARQVTATVTLHTTDSSRPSTTRYSVSLTADFEGPPTRPSWGFVNVVRYTSLKEGAS</sequence>
<comment type="caution">
    <text evidence="1">The sequence shown here is derived from an EMBL/GenBank/DDBJ whole genome shotgun (WGS) entry which is preliminary data.</text>
</comment>
<name>W9GJN7_9MICO</name>
<dbReference type="Proteomes" id="UP000019494">
    <property type="component" value="Unassembled WGS sequence"/>
</dbReference>